<name>A0A0A8XX70_ARUDO</name>
<evidence type="ECO:0000313" key="1">
    <source>
        <dbReference type="EMBL" id="JAD17255.1"/>
    </source>
</evidence>
<dbReference type="EMBL" id="GBRH01280640">
    <property type="protein sequence ID" value="JAD17255.1"/>
    <property type="molecule type" value="Transcribed_RNA"/>
</dbReference>
<sequence>MEKAMAKLSVE</sequence>
<protein>
    <submittedName>
        <fullName evidence="1">Uncharacterized protein</fullName>
    </submittedName>
</protein>
<accession>A0A0A8XX70</accession>
<reference evidence="1" key="2">
    <citation type="journal article" date="2015" name="Data Brief">
        <title>Shoot transcriptome of the giant reed, Arundo donax.</title>
        <authorList>
            <person name="Barrero R.A."/>
            <person name="Guerrero F.D."/>
            <person name="Moolhuijzen P."/>
            <person name="Goolsby J.A."/>
            <person name="Tidwell J."/>
            <person name="Bellgard S.E."/>
            <person name="Bellgard M.I."/>
        </authorList>
    </citation>
    <scope>NUCLEOTIDE SEQUENCE</scope>
    <source>
        <tissue evidence="1">Shoot tissue taken approximately 20 cm above the soil surface</tissue>
    </source>
</reference>
<reference evidence="1" key="1">
    <citation type="submission" date="2014-09" db="EMBL/GenBank/DDBJ databases">
        <authorList>
            <person name="Magalhaes I.L.F."/>
            <person name="Oliveira U."/>
            <person name="Santos F.R."/>
            <person name="Vidigal T.H.D.A."/>
            <person name="Brescovit A.D."/>
            <person name="Santos A.J."/>
        </authorList>
    </citation>
    <scope>NUCLEOTIDE SEQUENCE</scope>
    <source>
        <tissue evidence="1">Shoot tissue taken approximately 20 cm above the soil surface</tissue>
    </source>
</reference>
<proteinExistence type="predicted"/>
<organism evidence="1">
    <name type="scientific">Arundo donax</name>
    <name type="common">Giant reed</name>
    <name type="synonym">Donax arundinaceus</name>
    <dbReference type="NCBI Taxonomy" id="35708"/>
    <lineage>
        <taxon>Eukaryota</taxon>
        <taxon>Viridiplantae</taxon>
        <taxon>Streptophyta</taxon>
        <taxon>Embryophyta</taxon>
        <taxon>Tracheophyta</taxon>
        <taxon>Spermatophyta</taxon>
        <taxon>Magnoliopsida</taxon>
        <taxon>Liliopsida</taxon>
        <taxon>Poales</taxon>
        <taxon>Poaceae</taxon>
        <taxon>PACMAD clade</taxon>
        <taxon>Arundinoideae</taxon>
        <taxon>Arundineae</taxon>
        <taxon>Arundo</taxon>
    </lineage>
</organism>